<comment type="pathway">
    <text evidence="1 12">Metabolic intermediate biosynthesis; 5-phospho-alpha-D-ribose 1-diphosphate biosynthesis; 5-phospho-alpha-D-ribose 1-diphosphate from D-ribose 5-phosphate (route I): step 1/1.</text>
</comment>
<dbReference type="GO" id="GO:0016301">
    <property type="term" value="F:kinase activity"/>
    <property type="evidence" value="ECO:0007669"/>
    <property type="project" value="UniProtKB-KW"/>
</dbReference>
<comment type="function">
    <text evidence="10 12">Involved in the biosynthesis of the central metabolite phospho-alpha-D-ribosyl-1-pyrophosphate (PRPP) via the transfer of pyrophosphoryl group from ATP to 1-hydroxyl of ribose-5-phosphate (Rib-5-P).</text>
</comment>
<dbReference type="InterPro" id="IPR029099">
    <property type="entry name" value="Pribosyltran_N"/>
</dbReference>
<protein>
    <recommendedName>
        <fullName evidence="12">Ribose-phosphate pyrophosphokinase</fullName>
        <shortName evidence="12">RPPK</shortName>
        <ecNumber evidence="12">2.7.6.1</ecNumber>
    </recommendedName>
    <alternativeName>
        <fullName evidence="12">5-phospho-D-ribosyl alpha-1-diphosphate synthase</fullName>
    </alternativeName>
    <alternativeName>
        <fullName evidence="12">Phosphoribosyl diphosphate synthase</fullName>
    </alternativeName>
    <alternativeName>
        <fullName evidence="12">Phosphoribosyl pyrophosphate synthase</fullName>
        <shortName evidence="12">P-Rib-PP synthase</shortName>
        <shortName evidence="12">PRPP synthase</shortName>
        <shortName evidence="12">PRPPase</shortName>
    </alternativeName>
</protein>
<evidence type="ECO:0000313" key="14">
    <source>
        <dbReference type="EMBL" id="OCC15362.1"/>
    </source>
</evidence>
<dbReference type="InterPro" id="IPR037515">
    <property type="entry name" value="Rib-P_diPkinase_bac"/>
</dbReference>
<sequence length="314" mass="34210">MPINKIKIFTGNANPKLAQKICDYLGLPMGRASVKTFSDGEVFVEIGENVRGADVFVIQPTCPPVNHNLMELLIMIDALRRASSRRITAVIPYYGYARQDRKAAPRVPISAKLVADIITTAGARRVLAVDLHAGQIQGFFSIPVDHLYAAPVLLEHLKKFKEGEIVMVSPDAGGVERTRAFAKRLGAGLAIIDKRRERPNESQVMHIIGDVKDKIAIILDDMVDTAGTLCHAAQALKEHGAREVHGCATHPVLSGPAIQRIRDSVLESLIVTDTIPLTEEAKGLDKIKVLSVADLLGEAIRRIHNDDSVSSLFV</sequence>
<dbReference type="GO" id="GO:0006164">
    <property type="term" value="P:purine nucleotide biosynthetic process"/>
    <property type="evidence" value="ECO:0007669"/>
    <property type="project" value="TreeGrafter"/>
</dbReference>
<keyword evidence="8 12" id="KW-0460">Magnesium</keyword>
<dbReference type="GO" id="GO:0000287">
    <property type="term" value="F:magnesium ion binding"/>
    <property type="evidence" value="ECO:0007669"/>
    <property type="project" value="UniProtKB-UniRule"/>
</dbReference>
<dbReference type="EMBL" id="MAGO01000005">
    <property type="protein sequence ID" value="OCC15362.1"/>
    <property type="molecule type" value="Genomic_DNA"/>
</dbReference>
<evidence type="ECO:0000256" key="7">
    <source>
        <dbReference type="ARBA" id="ARBA00022840"/>
    </source>
</evidence>
<feature type="binding site" evidence="12">
    <location>
        <begin position="98"/>
        <end position="99"/>
    </location>
    <ligand>
        <name>ATP</name>
        <dbReference type="ChEBI" id="CHEBI:30616"/>
    </ligand>
</feature>
<evidence type="ECO:0000256" key="4">
    <source>
        <dbReference type="ARBA" id="ARBA00022727"/>
    </source>
</evidence>
<dbReference type="SMART" id="SM01400">
    <property type="entry name" value="Pribosyltran_N"/>
    <property type="match status" value="1"/>
</dbReference>
<evidence type="ECO:0000256" key="12">
    <source>
        <dbReference type="HAMAP-Rule" id="MF_00583"/>
    </source>
</evidence>
<keyword evidence="4 12" id="KW-0545">Nucleotide biosynthesis</keyword>
<evidence type="ECO:0000256" key="2">
    <source>
        <dbReference type="ARBA" id="ARBA00022679"/>
    </source>
</evidence>
<dbReference type="Proteomes" id="UP000093080">
    <property type="component" value="Unassembled WGS sequence"/>
</dbReference>
<dbReference type="FunFam" id="3.40.50.2020:FF:000001">
    <property type="entry name" value="Ribose-phosphate pyrophosphokinase"/>
    <property type="match status" value="1"/>
</dbReference>
<dbReference type="InterPro" id="IPR000836">
    <property type="entry name" value="PRTase_dom"/>
</dbReference>
<evidence type="ECO:0000256" key="5">
    <source>
        <dbReference type="ARBA" id="ARBA00022741"/>
    </source>
</evidence>
<keyword evidence="7 12" id="KW-0067">ATP-binding</keyword>
<gene>
    <name evidence="12" type="primary">prs</name>
    <name evidence="14" type="ORF">DBT_1109</name>
</gene>
<keyword evidence="2 12" id="KW-0808">Transferase</keyword>
<dbReference type="InterPro" id="IPR000842">
    <property type="entry name" value="PRib_PP_synth_CS"/>
</dbReference>
<dbReference type="CDD" id="cd06223">
    <property type="entry name" value="PRTases_typeI"/>
    <property type="match status" value="1"/>
</dbReference>
<dbReference type="HAMAP" id="MF_00583_B">
    <property type="entry name" value="RibP_PPkinase_B"/>
    <property type="match status" value="1"/>
</dbReference>
<evidence type="ECO:0000313" key="15">
    <source>
        <dbReference type="Proteomes" id="UP000093080"/>
    </source>
</evidence>
<organism evidence="14 15">
    <name type="scientific">Dissulfuribacter thermophilus</name>
    <dbReference type="NCBI Taxonomy" id="1156395"/>
    <lineage>
        <taxon>Bacteria</taxon>
        <taxon>Pseudomonadati</taxon>
        <taxon>Thermodesulfobacteriota</taxon>
        <taxon>Dissulfuribacteria</taxon>
        <taxon>Dissulfuribacterales</taxon>
        <taxon>Dissulfuribacteraceae</taxon>
        <taxon>Dissulfuribacter</taxon>
    </lineage>
</organism>
<keyword evidence="12" id="KW-0963">Cytoplasm</keyword>
<comment type="catalytic activity">
    <reaction evidence="9 12">
        <text>D-ribose 5-phosphate + ATP = 5-phospho-alpha-D-ribose 1-diphosphate + AMP + H(+)</text>
        <dbReference type="Rhea" id="RHEA:15609"/>
        <dbReference type="ChEBI" id="CHEBI:15378"/>
        <dbReference type="ChEBI" id="CHEBI:30616"/>
        <dbReference type="ChEBI" id="CHEBI:58017"/>
        <dbReference type="ChEBI" id="CHEBI:78346"/>
        <dbReference type="ChEBI" id="CHEBI:456215"/>
        <dbReference type="EC" id="2.7.6.1"/>
    </reaction>
</comment>
<evidence type="ECO:0000256" key="8">
    <source>
        <dbReference type="ARBA" id="ARBA00022842"/>
    </source>
</evidence>
<reference evidence="14 15" key="1">
    <citation type="submission" date="2016-06" db="EMBL/GenBank/DDBJ databases">
        <title>Respiratory ammonification of nitrate coupled to the oxidation of elemental sulfur in deep-sea autotrophic thermophilic bacteria.</title>
        <authorList>
            <person name="Slobodkina G.B."/>
            <person name="Mardanov A.V."/>
            <person name="Ravin N.V."/>
            <person name="Frolova A.A."/>
            <person name="Viryasiv M.B."/>
            <person name="Chernyh N.A."/>
            <person name="Bonch-Osmolovskaya E.A."/>
            <person name="Slobodkin A.I."/>
        </authorList>
    </citation>
    <scope>NUCLEOTIDE SEQUENCE [LARGE SCALE GENOMIC DNA]</scope>
    <source>
        <strain evidence="14 15">S69</strain>
    </source>
</reference>
<feature type="domain" description="Ribose-phosphate pyrophosphokinase N-terminal" evidence="13">
    <location>
        <begin position="6"/>
        <end position="122"/>
    </location>
</feature>
<dbReference type="SUPFAM" id="SSF53271">
    <property type="entry name" value="PRTase-like"/>
    <property type="match status" value="1"/>
</dbReference>
<name>A0A1B9F619_9BACT</name>
<proteinExistence type="inferred from homology"/>
<dbReference type="GO" id="GO:0006015">
    <property type="term" value="P:5-phosphoribose 1-diphosphate biosynthetic process"/>
    <property type="evidence" value="ECO:0007669"/>
    <property type="project" value="UniProtKB-UniRule"/>
</dbReference>
<evidence type="ECO:0000256" key="9">
    <source>
        <dbReference type="ARBA" id="ARBA00049535"/>
    </source>
</evidence>
<dbReference type="Gene3D" id="3.40.50.2020">
    <property type="match status" value="2"/>
</dbReference>
<dbReference type="STRING" id="1156395.DBT_1109"/>
<dbReference type="GO" id="GO:0009156">
    <property type="term" value="P:ribonucleoside monophosphate biosynthetic process"/>
    <property type="evidence" value="ECO:0007669"/>
    <property type="project" value="InterPro"/>
</dbReference>
<dbReference type="EC" id="2.7.6.1" evidence="12"/>
<keyword evidence="5 12" id="KW-0547">Nucleotide-binding</keyword>
<dbReference type="PROSITE" id="PS00114">
    <property type="entry name" value="PRPP_SYNTHASE"/>
    <property type="match status" value="1"/>
</dbReference>
<evidence type="ECO:0000256" key="10">
    <source>
        <dbReference type="ARBA" id="ARBA00054914"/>
    </source>
</evidence>
<dbReference type="NCBIfam" id="TIGR01251">
    <property type="entry name" value="ribP_PPkin"/>
    <property type="match status" value="1"/>
</dbReference>
<comment type="subcellular location">
    <subcellularLocation>
        <location evidence="12">Cytoplasm</location>
    </subcellularLocation>
</comment>
<comment type="cofactor">
    <cofactor evidence="12">
        <name>Mg(2+)</name>
        <dbReference type="ChEBI" id="CHEBI:18420"/>
    </cofactor>
    <text evidence="12">Binds 2 Mg(2+) ions per subunit.</text>
</comment>
<dbReference type="Pfam" id="PF14572">
    <property type="entry name" value="Pribosyl_synth"/>
    <property type="match status" value="1"/>
</dbReference>
<feature type="binding site" evidence="12">
    <location>
        <begin position="39"/>
        <end position="41"/>
    </location>
    <ligand>
        <name>ATP</name>
        <dbReference type="ChEBI" id="CHEBI:30616"/>
    </ligand>
</feature>
<evidence type="ECO:0000256" key="11">
    <source>
        <dbReference type="ARBA" id="ARBA00061444"/>
    </source>
</evidence>
<feature type="binding site" evidence="12">
    <location>
        <position position="171"/>
    </location>
    <ligand>
        <name>Mg(2+)</name>
        <dbReference type="ChEBI" id="CHEBI:18420"/>
    </ligand>
</feature>
<keyword evidence="15" id="KW-1185">Reference proteome</keyword>
<dbReference type="OrthoDB" id="9777067at2"/>
<dbReference type="InterPro" id="IPR029057">
    <property type="entry name" value="PRTase-like"/>
</dbReference>
<dbReference type="UniPathway" id="UPA00087">
    <property type="reaction ID" value="UER00172"/>
</dbReference>
<evidence type="ECO:0000256" key="3">
    <source>
        <dbReference type="ARBA" id="ARBA00022723"/>
    </source>
</evidence>
<dbReference type="InterPro" id="IPR005946">
    <property type="entry name" value="Rib-P_diPkinase"/>
</dbReference>
<dbReference type="GO" id="GO:0005737">
    <property type="term" value="C:cytoplasm"/>
    <property type="evidence" value="ECO:0007669"/>
    <property type="project" value="UniProtKB-SubCell"/>
</dbReference>
<comment type="similarity">
    <text evidence="11 12">Belongs to the ribose-phosphate pyrophosphokinase family. Class I subfamily.</text>
</comment>
<comment type="subunit">
    <text evidence="12">Homohexamer.</text>
</comment>
<feature type="binding site" evidence="12">
    <location>
        <position position="196"/>
    </location>
    <ligand>
        <name>D-ribose 5-phosphate</name>
        <dbReference type="ChEBI" id="CHEBI:78346"/>
    </ligand>
</feature>
<dbReference type="RefSeq" id="WP_067617323.1">
    <property type="nucleotide sequence ID" value="NZ_MAGO01000005.1"/>
</dbReference>
<dbReference type="PATRIC" id="fig|1156395.6.peg.1124"/>
<evidence type="ECO:0000259" key="13">
    <source>
        <dbReference type="Pfam" id="PF13793"/>
    </source>
</evidence>
<keyword evidence="3 12" id="KW-0479">Metal-binding</keyword>
<comment type="caution">
    <text evidence="14">The sequence shown here is derived from an EMBL/GenBank/DDBJ whole genome shotgun (WGS) entry which is preliminary data.</text>
</comment>
<feature type="binding site" evidence="12">
    <location>
        <position position="220"/>
    </location>
    <ligand>
        <name>D-ribose 5-phosphate</name>
        <dbReference type="ChEBI" id="CHEBI:78346"/>
    </ligand>
</feature>
<dbReference type="AlphaFoldDB" id="A0A1B9F619"/>
<keyword evidence="6 12" id="KW-0418">Kinase</keyword>
<dbReference type="NCBIfam" id="NF002320">
    <property type="entry name" value="PRK01259.1"/>
    <property type="match status" value="1"/>
</dbReference>
<evidence type="ECO:0000256" key="6">
    <source>
        <dbReference type="ARBA" id="ARBA00022777"/>
    </source>
</evidence>
<dbReference type="PANTHER" id="PTHR10210">
    <property type="entry name" value="RIBOSE-PHOSPHATE DIPHOSPHOKINASE FAMILY MEMBER"/>
    <property type="match status" value="1"/>
</dbReference>
<feature type="active site" evidence="12">
    <location>
        <position position="194"/>
    </location>
</feature>
<dbReference type="Pfam" id="PF13793">
    <property type="entry name" value="Pribosyltran_N"/>
    <property type="match status" value="1"/>
</dbReference>
<dbReference type="GO" id="GO:0005524">
    <property type="term" value="F:ATP binding"/>
    <property type="evidence" value="ECO:0007669"/>
    <property type="project" value="UniProtKB-KW"/>
</dbReference>
<feature type="binding site" evidence="12">
    <location>
        <position position="132"/>
    </location>
    <ligand>
        <name>Mg(2+)</name>
        <dbReference type="ChEBI" id="CHEBI:18420"/>
    </ligand>
</feature>
<feature type="binding site" evidence="12">
    <location>
        <begin position="224"/>
        <end position="228"/>
    </location>
    <ligand>
        <name>D-ribose 5-phosphate</name>
        <dbReference type="ChEBI" id="CHEBI:78346"/>
    </ligand>
</feature>
<dbReference type="PANTHER" id="PTHR10210:SF41">
    <property type="entry name" value="RIBOSE-PHOSPHATE PYROPHOSPHOKINASE 1, CHLOROPLASTIC"/>
    <property type="match status" value="1"/>
</dbReference>
<dbReference type="GO" id="GO:0004749">
    <property type="term" value="F:ribose phosphate diphosphokinase activity"/>
    <property type="evidence" value="ECO:0007669"/>
    <property type="project" value="UniProtKB-UniRule"/>
</dbReference>
<evidence type="ECO:0000256" key="1">
    <source>
        <dbReference type="ARBA" id="ARBA00004996"/>
    </source>
</evidence>
<dbReference type="GO" id="GO:0002189">
    <property type="term" value="C:ribose phosphate diphosphokinase complex"/>
    <property type="evidence" value="ECO:0007669"/>
    <property type="project" value="TreeGrafter"/>
</dbReference>
<accession>A0A1B9F619</accession>